<reference evidence="1" key="1">
    <citation type="submission" date="2013-07" db="EMBL/GenBank/DDBJ databases">
        <title>The genome of Eucalyptus grandis.</title>
        <authorList>
            <person name="Schmutz J."/>
            <person name="Hayes R."/>
            <person name="Myburg A."/>
            <person name="Tuskan G."/>
            <person name="Grattapaglia D."/>
            <person name="Rokhsar D.S."/>
        </authorList>
    </citation>
    <scope>NUCLEOTIDE SEQUENCE</scope>
    <source>
        <tissue evidence="1">Leaf extractions</tissue>
    </source>
</reference>
<organism evidence="1">
    <name type="scientific">Eucalyptus grandis</name>
    <name type="common">Flooded gum</name>
    <dbReference type="NCBI Taxonomy" id="71139"/>
    <lineage>
        <taxon>Eukaryota</taxon>
        <taxon>Viridiplantae</taxon>
        <taxon>Streptophyta</taxon>
        <taxon>Embryophyta</taxon>
        <taxon>Tracheophyta</taxon>
        <taxon>Spermatophyta</taxon>
        <taxon>Magnoliopsida</taxon>
        <taxon>eudicotyledons</taxon>
        <taxon>Gunneridae</taxon>
        <taxon>Pentapetalae</taxon>
        <taxon>rosids</taxon>
        <taxon>malvids</taxon>
        <taxon>Myrtales</taxon>
        <taxon>Myrtaceae</taxon>
        <taxon>Myrtoideae</taxon>
        <taxon>Eucalypteae</taxon>
        <taxon>Eucalyptus</taxon>
    </lineage>
</organism>
<dbReference type="EMBL" id="KK198760">
    <property type="protein sequence ID" value="KCW61028.1"/>
    <property type="molecule type" value="Genomic_DNA"/>
</dbReference>
<sequence>MQSKHQMQSSKIPHNLSDILSRSKLYHPREVMVCLQWEPRIVQRQMRHNIVSISYTLLYLACCSKTQTLHWQYEVVQMSSKSSECWSGKNSFYLNVNTFTRGKLLCINNHKLHFTYEGE</sequence>
<evidence type="ECO:0000313" key="1">
    <source>
        <dbReference type="EMBL" id="KCW61028.1"/>
    </source>
</evidence>
<protein>
    <submittedName>
        <fullName evidence="1">Uncharacterized protein</fullName>
    </submittedName>
</protein>
<dbReference type="AlphaFoldDB" id="A0A059B4I5"/>
<name>A0A059B4I5_EUCGR</name>
<dbReference type="InParanoid" id="A0A059B4I5"/>
<gene>
    <name evidence="1" type="ORF">EUGRSUZ_H03787</name>
</gene>
<proteinExistence type="predicted"/>
<dbReference type="Gramene" id="KCW61028">
    <property type="protein sequence ID" value="KCW61028"/>
    <property type="gene ID" value="EUGRSUZ_H03787"/>
</dbReference>
<accession>A0A059B4I5</accession>